<evidence type="ECO:0000256" key="5">
    <source>
        <dbReference type="ARBA" id="ARBA00022598"/>
    </source>
</evidence>
<sequence>MKILVIGTGAREHAIVRGLSADPEVDAVVAAPGNPGMALVADCRPLPAGLLDGAGVADLAAEVGADLVVVGPEAPLVAGVADMVRERGILCFGPSAEAARLEGSKAFAKDVMAAADVPTARSYVCATLDEVTNALDATGAPYVVKDDGLAAGKGVVVTDDIDAAIEHAQACLDAGSSLVVEEFLDGPEVSVFCITDGTTVVPLAPAQDFKRVADDDEGPNTGGMGAYSPLEWLPEGFVDDVVRRVAQPTVDELRGRGTPFTGVLYVGLALTSRGPRVVEFNARFGDPETQVVLARLKTPLGGLLHAAALGALVDHPPLAWRPDTAVTVVVASEGYPVAPRSGDPISGLEQVTDADVLHAGTATDEAGVLVSNGGRVLSVVALGEDLAQARERAYAAVDRIELRGSHHRRDIALKAERGEVTV</sequence>
<evidence type="ECO:0000313" key="16">
    <source>
        <dbReference type="Proteomes" id="UP001528912"/>
    </source>
</evidence>
<evidence type="ECO:0000256" key="1">
    <source>
        <dbReference type="ARBA" id="ARBA00001936"/>
    </source>
</evidence>
<dbReference type="SMART" id="SM01209">
    <property type="entry name" value="GARS_A"/>
    <property type="match status" value="1"/>
</dbReference>
<evidence type="ECO:0000256" key="11">
    <source>
        <dbReference type="ARBA" id="ARBA00042864"/>
    </source>
</evidence>
<comment type="cofactor">
    <cofactor evidence="2">
        <name>Mg(2+)</name>
        <dbReference type="ChEBI" id="CHEBI:18420"/>
    </cofactor>
</comment>
<dbReference type="InterPro" id="IPR020561">
    <property type="entry name" value="PRibGlycinamid_synth_ATP-grasp"/>
</dbReference>
<dbReference type="InterPro" id="IPR011761">
    <property type="entry name" value="ATP-grasp"/>
</dbReference>
<keyword evidence="8 13" id="KW-0067">ATP-binding</keyword>
<dbReference type="Pfam" id="PF01071">
    <property type="entry name" value="GARS_A"/>
    <property type="match status" value="1"/>
</dbReference>
<dbReference type="SUPFAM" id="SSF56059">
    <property type="entry name" value="Glutathione synthetase ATP-binding domain-like"/>
    <property type="match status" value="1"/>
</dbReference>
<dbReference type="SMART" id="SM01210">
    <property type="entry name" value="GARS_C"/>
    <property type="match status" value="1"/>
</dbReference>
<dbReference type="Gene3D" id="3.40.50.20">
    <property type="match status" value="1"/>
</dbReference>
<dbReference type="NCBIfam" id="TIGR00877">
    <property type="entry name" value="purD"/>
    <property type="match status" value="1"/>
</dbReference>
<dbReference type="Gene3D" id="3.30.470.20">
    <property type="entry name" value="ATP-grasp fold, B domain"/>
    <property type="match status" value="1"/>
</dbReference>
<dbReference type="InterPro" id="IPR020562">
    <property type="entry name" value="PRibGlycinamide_synth_N"/>
</dbReference>
<comment type="caution">
    <text evidence="15">The sequence shown here is derived from an EMBL/GenBank/DDBJ whole genome shotgun (WGS) entry which is preliminary data.</text>
</comment>
<protein>
    <recommendedName>
        <fullName evidence="4 12">Phosphoribosylamine--glycine ligase</fullName>
        <ecNumber evidence="4 12">6.3.4.13</ecNumber>
    </recommendedName>
    <alternativeName>
        <fullName evidence="12">GARS</fullName>
    </alternativeName>
    <alternativeName>
        <fullName evidence="10 12">Glycinamide ribonucleotide synthetase</fullName>
    </alternativeName>
    <alternativeName>
        <fullName evidence="11 12">Phosphoribosylglycinamide synthetase</fullName>
    </alternativeName>
</protein>
<evidence type="ECO:0000256" key="12">
    <source>
        <dbReference type="HAMAP-Rule" id="MF_00138"/>
    </source>
</evidence>
<comment type="cofactor">
    <cofactor evidence="1">
        <name>Mn(2+)</name>
        <dbReference type="ChEBI" id="CHEBI:29035"/>
    </cofactor>
</comment>
<evidence type="ECO:0000256" key="6">
    <source>
        <dbReference type="ARBA" id="ARBA00022741"/>
    </source>
</evidence>
<organism evidence="15 16">
    <name type="scientific">Luteipulveratus flavus</name>
    <dbReference type="NCBI Taxonomy" id="3031728"/>
    <lineage>
        <taxon>Bacteria</taxon>
        <taxon>Bacillati</taxon>
        <taxon>Actinomycetota</taxon>
        <taxon>Actinomycetes</taxon>
        <taxon>Micrococcales</taxon>
        <taxon>Dermacoccaceae</taxon>
        <taxon>Luteipulveratus</taxon>
    </lineage>
</organism>
<dbReference type="InterPro" id="IPR016185">
    <property type="entry name" value="PreATP-grasp_dom_sf"/>
</dbReference>
<evidence type="ECO:0000256" key="4">
    <source>
        <dbReference type="ARBA" id="ARBA00013255"/>
    </source>
</evidence>
<keyword evidence="16" id="KW-1185">Reference proteome</keyword>
<dbReference type="Proteomes" id="UP001528912">
    <property type="component" value="Unassembled WGS sequence"/>
</dbReference>
<dbReference type="InterPro" id="IPR000115">
    <property type="entry name" value="PRibGlycinamide_synth"/>
</dbReference>
<keyword evidence="5 12" id="KW-0436">Ligase</keyword>
<evidence type="ECO:0000259" key="14">
    <source>
        <dbReference type="PROSITE" id="PS50975"/>
    </source>
</evidence>
<dbReference type="Pfam" id="PF02844">
    <property type="entry name" value="GARS_N"/>
    <property type="match status" value="1"/>
</dbReference>
<dbReference type="InterPro" id="IPR011054">
    <property type="entry name" value="Rudment_hybrid_motif"/>
</dbReference>
<dbReference type="SUPFAM" id="SSF52440">
    <property type="entry name" value="PreATP-grasp domain"/>
    <property type="match status" value="1"/>
</dbReference>
<dbReference type="PROSITE" id="PS00184">
    <property type="entry name" value="GARS"/>
    <property type="match status" value="1"/>
</dbReference>
<dbReference type="Gene3D" id="3.90.600.10">
    <property type="entry name" value="Phosphoribosylglycinamide synthetase, C-terminal domain"/>
    <property type="match status" value="1"/>
</dbReference>
<reference evidence="15 16" key="1">
    <citation type="submission" date="2023-03" db="EMBL/GenBank/DDBJ databases">
        <title>YIM 133296 draft genome.</title>
        <authorList>
            <person name="Xiong L."/>
        </authorList>
    </citation>
    <scope>NUCLEOTIDE SEQUENCE [LARGE SCALE GENOMIC DNA]</scope>
    <source>
        <strain evidence="15 16">YIM 133296</strain>
    </source>
</reference>
<evidence type="ECO:0000256" key="3">
    <source>
        <dbReference type="ARBA" id="ARBA00005174"/>
    </source>
</evidence>
<evidence type="ECO:0000313" key="15">
    <source>
        <dbReference type="EMBL" id="MDF8265646.1"/>
    </source>
</evidence>
<dbReference type="Pfam" id="PF02843">
    <property type="entry name" value="GARS_C"/>
    <property type="match status" value="1"/>
</dbReference>
<dbReference type="HAMAP" id="MF_00138">
    <property type="entry name" value="GARS"/>
    <property type="match status" value="1"/>
</dbReference>
<comment type="pathway">
    <text evidence="3 12">Purine metabolism; IMP biosynthesis via de novo pathway; N(1)-(5-phospho-D-ribosyl)glycinamide from 5-phospho-alpha-D-ribose 1-diphosphate: step 2/2.</text>
</comment>
<proteinExistence type="inferred from homology"/>
<keyword evidence="7 12" id="KW-0658">Purine biosynthesis</keyword>
<dbReference type="GO" id="GO:0004637">
    <property type="term" value="F:phosphoribosylamine-glycine ligase activity"/>
    <property type="evidence" value="ECO:0007669"/>
    <property type="project" value="UniProtKB-EC"/>
</dbReference>
<name>A0ABT6CED4_9MICO</name>
<dbReference type="InterPro" id="IPR013815">
    <property type="entry name" value="ATP_grasp_subdomain_1"/>
</dbReference>
<comment type="similarity">
    <text evidence="9 12">Belongs to the GARS family.</text>
</comment>
<dbReference type="InterPro" id="IPR037123">
    <property type="entry name" value="PRibGlycinamide_synth_C_sf"/>
</dbReference>
<dbReference type="EMBL" id="JAROAV010000038">
    <property type="protein sequence ID" value="MDF8265646.1"/>
    <property type="molecule type" value="Genomic_DNA"/>
</dbReference>
<evidence type="ECO:0000256" key="13">
    <source>
        <dbReference type="PROSITE-ProRule" id="PRU00409"/>
    </source>
</evidence>
<dbReference type="InterPro" id="IPR020560">
    <property type="entry name" value="PRibGlycinamide_synth_C-dom"/>
</dbReference>
<keyword evidence="6 13" id="KW-0547">Nucleotide-binding</keyword>
<dbReference type="RefSeq" id="WP_277192957.1">
    <property type="nucleotide sequence ID" value="NZ_JAROAV010000038.1"/>
</dbReference>
<evidence type="ECO:0000256" key="8">
    <source>
        <dbReference type="ARBA" id="ARBA00022840"/>
    </source>
</evidence>
<comment type="catalytic activity">
    <reaction evidence="12">
        <text>5-phospho-beta-D-ribosylamine + glycine + ATP = N(1)-(5-phospho-beta-D-ribosyl)glycinamide + ADP + phosphate + H(+)</text>
        <dbReference type="Rhea" id="RHEA:17453"/>
        <dbReference type="ChEBI" id="CHEBI:15378"/>
        <dbReference type="ChEBI" id="CHEBI:30616"/>
        <dbReference type="ChEBI" id="CHEBI:43474"/>
        <dbReference type="ChEBI" id="CHEBI:57305"/>
        <dbReference type="ChEBI" id="CHEBI:58681"/>
        <dbReference type="ChEBI" id="CHEBI:143788"/>
        <dbReference type="ChEBI" id="CHEBI:456216"/>
        <dbReference type="EC" id="6.3.4.13"/>
    </reaction>
</comment>
<feature type="domain" description="ATP-grasp" evidence="14">
    <location>
        <begin position="109"/>
        <end position="309"/>
    </location>
</feature>
<dbReference type="SUPFAM" id="SSF51246">
    <property type="entry name" value="Rudiment single hybrid motif"/>
    <property type="match status" value="1"/>
</dbReference>
<evidence type="ECO:0000256" key="10">
    <source>
        <dbReference type="ARBA" id="ARBA00042242"/>
    </source>
</evidence>
<dbReference type="Gene3D" id="3.30.1490.20">
    <property type="entry name" value="ATP-grasp fold, A domain"/>
    <property type="match status" value="1"/>
</dbReference>
<dbReference type="PANTHER" id="PTHR43472:SF1">
    <property type="entry name" value="PHOSPHORIBOSYLAMINE--GLYCINE LIGASE, CHLOROPLASTIC"/>
    <property type="match status" value="1"/>
</dbReference>
<evidence type="ECO:0000256" key="7">
    <source>
        <dbReference type="ARBA" id="ARBA00022755"/>
    </source>
</evidence>
<accession>A0ABT6CED4</accession>
<dbReference type="PANTHER" id="PTHR43472">
    <property type="entry name" value="PHOSPHORIBOSYLAMINE--GLYCINE LIGASE"/>
    <property type="match status" value="1"/>
</dbReference>
<dbReference type="InterPro" id="IPR020559">
    <property type="entry name" value="PRibGlycinamide_synth_CS"/>
</dbReference>
<evidence type="ECO:0000256" key="9">
    <source>
        <dbReference type="ARBA" id="ARBA00038345"/>
    </source>
</evidence>
<gene>
    <name evidence="12 15" type="primary">purD</name>
    <name evidence="15" type="ORF">P4R38_15480</name>
</gene>
<dbReference type="EC" id="6.3.4.13" evidence="4 12"/>
<evidence type="ECO:0000256" key="2">
    <source>
        <dbReference type="ARBA" id="ARBA00001946"/>
    </source>
</evidence>
<dbReference type="PROSITE" id="PS50975">
    <property type="entry name" value="ATP_GRASP"/>
    <property type="match status" value="1"/>
</dbReference>